<feature type="transmembrane region" description="Helical" evidence="1">
    <location>
        <begin position="42"/>
        <end position="62"/>
    </location>
</feature>
<dbReference type="InterPro" id="IPR035919">
    <property type="entry name" value="EAL_sf"/>
</dbReference>
<keyword evidence="1" id="KW-1133">Transmembrane helix</keyword>
<dbReference type="RefSeq" id="WP_377239247.1">
    <property type="nucleotide sequence ID" value="NZ_JBHLXP010000001.1"/>
</dbReference>
<dbReference type="SUPFAM" id="SSF55073">
    <property type="entry name" value="Nucleotide cyclase"/>
    <property type="match status" value="1"/>
</dbReference>
<organism evidence="4 5">
    <name type="scientific">Rheinheimera tilapiae</name>
    <dbReference type="NCBI Taxonomy" id="875043"/>
    <lineage>
        <taxon>Bacteria</taxon>
        <taxon>Pseudomonadati</taxon>
        <taxon>Pseudomonadota</taxon>
        <taxon>Gammaproteobacteria</taxon>
        <taxon>Chromatiales</taxon>
        <taxon>Chromatiaceae</taxon>
        <taxon>Rheinheimera</taxon>
    </lineage>
</organism>
<gene>
    <name evidence="4" type="ORF">ACFFJP_00155</name>
</gene>
<feature type="domain" description="EAL" evidence="2">
    <location>
        <begin position="303"/>
        <end position="551"/>
    </location>
</feature>
<dbReference type="InterPro" id="IPR050706">
    <property type="entry name" value="Cyclic-di-GMP_PDE-like"/>
</dbReference>
<dbReference type="InterPro" id="IPR029787">
    <property type="entry name" value="Nucleotide_cyclase"/>
</dbReference>
<dbReference type="InterPro" id="IPR043128">
    <property type="entry name" value="Rev_trsase/Diguanyl_cyclase"/>
</dbReference>
<dbReference type="EMBL" id="JBHLXP010000001">
    <property type="protein sequence ID" value="MFC0046693.1"/>
    <property type="molecule type" value="Genomic_DNA"/>
</dbReference>
<comment type="caution">
    <text evidence="4">The sequence shown here is derived from an EMBL/GenBank/DDBJ whole genome shotgun (WGS) entry which is preliminary data.</text>
</comment>
<dbReference type="Pfam" id="PF00990">
    <property type="entry name" value="GGDEF"/>
    <property type="match status" value="1"/>
</dbReference>
<dbReference type="InterPro" id="IPR000160">
    <property type="entry name" value="GGDEF_dom"/>
</dbReference>
<evidence type="ECO:0000313" key="5">
    <source>
        <dbReference type="Proteomes" id="UP001589813"/>
    </source>
</evidence>
<reference evidence="4 5" key="1">
    <citation type="submission" date="2024-09" db="EMBL/GenBank/DDBJ databases">
        <authorList>
            <person name="Sun Q."/>
            <person name="Mori K."/>
        </authorList>
    </citation>
    <scope>NUCLEOTIDE SEQUENCE [LARGE SCALE GENOMIC DNA]</scope>
    <source>
        <strain evidence="4 5">KCTC 23315</strain>
    </source>
</reference>
<dbReference type="SUPFAM" id="SSF141868">
    <property type="entry name" value="EAL domain-like"/>
    <property type="match status" value="1"/>
</dbReference>
<dbReference type="Gene3D" id="3.20.20.450">
    <property type="entry name" value="EAL domain"/>
    <property type="match status" value="1"/>
</dbReference>
<name>A0ABV6B9J4_9GAMM</name>
<dbReference type="PROSITE" id="PS50883">
    <property type="entry name" value="EAL"/>
    <property type="match status" value="1"/>
</dbReference>
<dbReference type="InterPro" id="IPR001633">
    <property type="entry name" value="EAL_dom"/>
</dbReference>
<dbReference type="Proteomes" id="UP001589813">
    <property type="component" value="Unassembled WGS sequence"/>
</dbReference>
<dbReference type="PROSITE" id="PS50887">
    <property type="entry name" value="GGDEF"/>
    <property type="match status" value="1"/>
</dbReference>
<keyword evidence="1" id="KW-0812">Transmembrane</keyword>
<protein>
    <submittedName>
        <fullName evidence="4">EAL domain-containing protein</fullName>
    </submittedName>
</protein>
<dbReference type="PANTHER" id="PTHR33121:SF32">
    <property type="entry name" value="RNASE E SPECIFICITY FACTOR CSRD"/>
    <property type="match status" value="1"/>
</dbReference>
<evidence type="ECO:0000313" key="4">
    <source>
        <dbReference type="EMBL" id="MFC0046693.1"/>
    </source>
</evidence>
<keyword evidence="5" id="KW-1185">Reference proteome</keyword>
<evidence type="ECO:0000256" key="1">
    <source>
        <dbReference type="SAM" id="Phobius"/>
    </source>
</evidence>
<proteinExistence type="predicted"/>
<feature type="domain" description="GGDEF" evidence="3">
    <location>
        <begin position="164"/>
        <end position="294"/>
    </location>
</feature>
<accession>A0ABV6B9J4</accession>
<evidence type="ECO:0000259" key="2">
    <source>
        <dbReference type="PROSITE" id="PS50883"/>
    </source>
</evidence>
<keyword evidence="1" id="KW-0472">Membrane</keyword>
<dbReference type="CDD" id="cd01948">
    <property type="entry name" value="EAL"/>
    <property type="match status" value="1"/>
</dbReference>
<dbReference type="SMART" id="SM00052">
    <property type="entry name" value="EAL"/>
    <property type="match status" value="1"/>
</dbReference>
<dbReference type="Gene3D" id="3.30.70.270">
    <property type="match status" value="1"/>
</dbReference>
<evidence type="ECO:0000259" key="3">
    <source>
        <dbReference type="PROSITE" id="PS50887"/>
    </source>
</evidence>
<dbReference type="SMART" id="SM00267">
    <property type="entry name" value="GGDEF"/>
    <property type="match status" value="1"/>
</dbReference>
<dbReference type="PANTHER" id="PTHR33121">
    <property type="entry name" value="CYCLIC DI-GMP PHOSPHODIESTERASE PDEF"/>
    <property type="match status" value="1"/>
</dbReference>
<dbReference type="Pfam" id="PF00563">
    <property type="entry name" value="EAL"/>
    <property type="match status" value="1"/>
</dbReference>
<feature type="transmembrane region" description="Helical" evidence="1">
    <location>
        <begin position="12"/>
        <end position="36"/>
    </location>
</feature>
<sequence length="551" mass="62088">MELLRNWLLHRPYIQSVALLLVLGNSVFLLASQSLWWLLQPAALWSLPVLSVVHLLLSGLLVSMHRWLFDLSAQAHAQQQSELELTSRVDELLQDAYLPLSRDSSLPDRLVLLRQTLQHQLRREQEIRQLVRVQGLVDHELAIGNRIYFESKLQHYLLDPAEPQSGALFLIQLSHPELSVGPNDAIQRLAGSADLIQQLVNHLAMSVLARVADADLALLIPGMEQKDAEQLGDRLAMVLSRASFFAGYEDFDLVHLGYVIYQQGQTSYQVMSEADMALKTAQLQGPNAAFGFYPEHKPKIKGSVWWRTELGNALREHRFLLSFQPVFSWQQHDIIQHEVLVRLQSSDGDKLAAAVFLPMAVNCGLTAALDQYVLSKAAKLCQLEQKMGVRCSVNMTVESLLNQDFMQWLQHSLQTGQLVASQLALEIDEYHLIKQYKKLKPKLVRLQQQGFSLIIDHVGLNISPCQYLTELPVEAVKLHASVVRHIDSQLEQQLFIRGLVASHQARGVKVIATGVESQAEWQMLQKLGVNGAQGFYFSQPLAELMPQAQLS</sequence>